<dbReference type="Proteomes" id="UP000663881">
    <property type="component" value="Unassembled WGS sequence"/>
</dbReference>
<dbReference type="Gene3D" id="3.80.10.10">
    <property type="entry name" value="Ribonuclease Inhibitor"/>
    <property type="match status" value="1"/>
</dbReference>
<gene>
    <name evidence="1" type="ORF">OKA104_LOCUS54703</name>
</gene>
<comment type="caution">
    <text evidence="1">The sequence shown here is derived from an EMBL/GenBank/DDBJ whole genome shotgun (WGS) entry which is preliminary data.</text>
</comment>
<dbReference type="EMBL" id="CAJOAY010037005">
    <property type="protein sequence ID" value="CAF4461183.1"/>
    <property type="molecule type" value="Genomic_DNA"/>
</dbReference>
<feature type="non-terminal residue" evidence="1">
    <location>
        <position position="112"/>
    </location>
</feature>
<reference evidence="1" key="1">
    <citation type="submission" date="2021-02" db="EMBL/GenBank/DDBJ databases">
        <authorList>
            <person name="Nowell W R."/>
        </authorList>
    </citation>
    <scope>NUCLEOTIDE SEQUENCE</scope>
</reference>
<sequence length="112" mass="13197">CHLLHRQCLDSLQFQSLNLQPYWNGITNYSIENFFRYHCTQTRYLSLAWTKSIQCSSFNQLLNICSNNLVQLNLACCQYLTGQYIKIIVNYCPNIELLNLENCFSLNNLDFI</sequence>
<accession>A0A820T769</accession>
<dbReference type="AlphaFoldDB" id="A0A820T769"/>
<protein>
    <recommendedName>
        <fullName evidence="3">F-box/LRR-repeat protein</fullName>
    </recommendedName>
</protein>
<name>A0A820T769_9BILA</name>
<proteinExistence type="predicted"/>
<evidence type="ECO:0008006" key="3">
    <source>
        <dbReference type="Google" id="ProtNLM"/>
    </source>
</evidence>
<dbReference type="SUPFAM" id="SSF52047">
    <property type="entry name" value="RNI-like"/>
    <property type="match status" value="1"/>
</dbReference>
<organism evidence="1 2">
    <name type="scientific">Adineta steineri</name>
    <dbReference type="NCBI Taxonomy" id="433720"/>
    <lineage>
        <taxon>Eukaryota</taxon>
        <taxon>Metazoa</taxon>
        <taxon>Spiralia</taxon>
        <taxon>Gnathifera</taxon>
        <taxon>Rotifera</taxon>
        <taxon>Eurotatoria</taxon>
        <taxon>Bdelloidea</taxon>
        <taxon>Adinetida</taxon>
        <taxon>Adinetidae</taxon>
        <taxon>Adineta</taxon>
    </lineage>
</organism>
<evidence type="ECO:0000313" key="1">
    <source>
        <dbReference type="EMBL" id="CAF4461183.1"/>
    </source>
</evidence>
<evidence type="ECO:0000313" key="2">
    <source>
        <dbReference type="Proteomes" id="UP000663881"/>
    </source>
</evidence>
<feature type="non-terminal residue" evidence="1">
    <location>
        <position position="1"/>
    </location>
</feature>
<dbReference type="InterPro" id="IPR032675">
    <property type="entry name" value="LRR_dom_sf"/>
</dbReference>